<dbReference type="InterPro" id="IPR011051">
    <property type="entry name" value="RmlC_Cupin_sf"/>
</dbReference>
<dbReference type="GeneID" id="6093352"/>
<gene>
    <name evidence="2" type="ORF">D9Q81_04265</name>
</gene>
<proteinExistence type="predicted"/>
<dbReference type="OMA" id="DWEHEIF"/>
<evidence type="ECO:0000259" key="1">
    <source>
        <dbReference type="Pfam" id="PF07883"/>
    </source>
</evidence>
<dbReference type="CDD" id="cd02222">
    <property type="entry name" value="cupin_TM1459-like"/>
    <property type="match status" value="1"/>
</dbReference>
<evidence type="ECO:0000313" key="2">
    <source>
        <dbReference type="EMBL" id="RSN69014.1"/>
    </source>
</evidence>
<dbReference type="PANTHER" id="PTHR37694">
    <property type="entry name" value="SLR8022 PROTEIN"/>
    <property type="match status" value="1"/>
</dbReference>
<comment type="caution">
    <text evidence="2">The sequence shown here is derived from an EMBL/GenBank/DDBJ whole genome shotgun (WGS) entry which is preliminary data.</text>
</comment>
<dbReference type="Gene3D" id="2.60.120.10">
    <property type="entry name" value="Jelly Rolls"/>
    <property type="match status" value="1"/>
</dbReference>
<dbReference type="InterPro" id="IPR014710">
    <property type="entry name" value="RmlC-like_jellyroll"/>
</dbReference>
<dbReference type="AlphaFoldDB" id="A0A3R9Q959"/>
<evidence type="ECO:0000313" key="3">
    <source>
        <dbReference type="Proteomes" id="UP000278149"/>
    </source>
</evidence>
<dbReference type="EMBL" id="RCOR01000022">
    <property type="protein sequence ID" value="RSN69014.1"/>
    <property type="molecule type" value="Genomic_DNA"/>
</dbReference>
<sequence length="117" mass="13057">MPALIRDVSSIDFSDVPGTRGAQIKWLISPKDGAPNFAMRLIRIEAGGEIPEHSHPWEHEIFILKGSGRIRVNETVYEVSEGNAILVPPDVPHEYHADTEMLFLCLIPNSGVPPEYR</sequence>
<reference evidence="2 3" key="1">
    <citation type="submission" date="2018-10" db="EMBL/GenBank/DDBJ databases">
        <title>Co-occurring genomic capacity for anaerobic methane metabolism and dissimilatory sulfite reduction discovered in the Korarchaeota.</title>
        <authorList>
            <person name="Mckay L.J."/>
            <person name="Dlakic M."/>
            <person name="Fields M.W."/>
            <person name="Delmont T.O."/>
            <person name="Eren A.M."/>
            <person name="Jay Z.J."/>
            <person name="Klingelsmith K.B."/>
            <person name="Rusch D.B."/>
            <person name="Inskeep W.P."/>
        </authorList>
    </citation>
    <scope>NUCLEOTIDE SEQUENCE [LARGE SCALE GENOMIC DNA]</scope>
    <source>
        <strain evidence="2 3">WS</strain>
    </source>
</reference>
<dbReference type="SUPFAM" id="SSF51182">
    <property type="entry name" value="RmlC-like cupins"/>
    <property type="match status" value="1"/>
</dbReference>
<dbReference type="PANTHER" id="PTHR37694:SF1">
    <property type="entry name" value="SLR8022 PROTEIN"/>
    <property type="match status" value="1"/>
</dbReference>
<dbReference type="RefSeq" id="WP_012308720.1">
    <property type="nucleotide sequence ID" value="NZ_RCOR01000022.1"/>
</dbReference>
<feature type="domain" description="Cupin type-2" evidence="1">
    <location>
        <begin position="41"/>
        <end position="105"/>
    </location>
</feature>
<accession>A0A3R9Q959</accession>
<dbReference type="InterPro" id="IPR013096">
    <property type="entry name" value="Cupin_2"/>
</dbReference>
<protein>
    <submittedName>
        <fullName evidence="2">Cupin domain-containing protein</fullName>
    </submittedName>
</protein>
<dbReference type="Pfam" id="PF07883">
    <property type="entry name" value="Cupin_2"/>
    <property type="match status" value="1"/>
</dbReference>
<name>A0A3R9Q959_9CREN</name>
<dbReference type="Proteomes" id="UP000278149">
    <property type="component" value="Unassembled WGS sequence"/>
</dbReference>
<organism evidence="2 3">
    <name type="scientific">Candidatus Korarchaeum cryptofilum</name>
    <dbReference type="NCBI Taxonomy" id="498846"/>
    <lineage>
        <taxon>Archaea</taxon>
        <taxon>Thermoproteota</taxon>
        <taxon>Candidatus Korarchaeia</taxon>
        <taxon>Candidatus Korarchaeales</taxon>
        <taxon>Candidatus Korarchaeaceae</taxon>
        <taxon>Candidatus Korarchaeum</taxon>
    </lineage>
</organism>